<evidence type="ECO:0000313" key="2">
    <source>
        <dbReference type="EMBL" id="AZQ50103.1"/>
    </source>
</evidence>
<accession>A0A3S9N2W0</accession>
<name>A0A3S9N2W0_9BURK</name>
<reference evidence="2 3" key="1">
    <citation type="submission" date="2018-12" db="EMBL/GenBank/DDBJ databases">
        <title>Cadmium resistance mechanism in endophytic bacteria Burkholderia cenocepacia YG-3.</title>
        <authorList>
            <person name="Zhang X."/>
            <person name="Wang X."/>
            <person name="Zhu Y."/>
        </authorList>
    </citation>
    <scope>NUCLEOTIDE SEQUENCE [LARGE SCALE GENOMIC DNA]</scope>
    <source>
        <strain evidence="2 3">YG-3</strain>
    </source>
</reference>
<dbReference type="AlphaFoldDB" id="A0A3S9N2W0"/>
<feature type="compositionally biased region" description="Basic residues" evidence="1">
    <location>
        <begin position="60"/>
        <end position="70"/>
    </location>
</feature>
<evidence type="ECO:0000313" key="3">
    <source>
        <dbReference type="Proteomes" id="UP000277191"/>
    </source>
</evidence>
<dbReference type="Proteomes" id="UP000277191">
    <property type="component" value="Chromosome 1"/>
</dbReference>
<sequence length="81" mass="8765">MPGATAQVGHVLIDIHRVTREASRVERHEFVGKRGTAIRGTAIREAAIRDDHPGGVTAAKPRRAGRRPGHRSIVSGLRSAR</sequence>
<organism evidence="2 3">
    <name type="scientific">Burkholderia cenocepacia</name>
    <dbReference type="NCBI Taxonomy" id="95486"/>
    <lineage>
        <taxon>Bacteria</taxon>
        <taxon>Pseudomonadati</taxon>
        <taxon>Pseudomonadota</taxon>
        <taxon>Betaproteobacteria</taxon>
        <taxon>Burkholderiales</taxon>
        <taxon>Burkholderiaceae</taxon>
        <taxon>Burkholderia</taxon>
        <taxon>Burkholderia cepacia complex</taxon>
    </lineage>
</organism>
<evidence type="ECO:0000256" key="1">
    <source>
        <dbReference type="SAM" id="MobiDB-lite"/>
    </source>
</evidence>
<protein>
    <submittedName>
        <fullName evidence="2">Uncharacterized protein</fullName>
    </submittedName>
</protein>
<gene>
    <name evidence="2" type="ORF">D5R55_03275</name>
</gene>
<feature type="region of interest" description="Disordered" evidence="1">
    <location>
        <begin position="50"/>
        <end position="81"/>
    </location>
</feature>
<dbReference type="EMBL" id="CP034545">
    <property type="protein sequence ID" value="AZQ50103.1"/>
    <property type="molecule type" value="Genomic_DNA"/>
</dbReference>
<proteinExistence type="predicted"/>